<sequence>MADLSLRCEISFLQTFLCIAFAACFTEFCTIKLDTATLVHLSIGAYWVLWLPLLEKKV</sequence>
<keyword evidence="1" id="KW-0472">Membrane</keyword>
<dbReference type="Proteomes" id="UP000238479">
    <property type="component" value="Chromosome 1"/>
</dbReference>
<evidence type="ECO:0000256" key="1">
    <source>
        <dbReference type="SAM" id="Phobius"/>
    </source>
</evidence>
<dbReference type="PROSITE" id="PS51257">
    <property type="entry name" value="PROKAR_LIPOPROTEIN"/>
    <property type="match status" value="1"/>
</dbReference>
<evidence type="ECO:0000313" key="2">
    <source>
        <dbReference type="EMBL" id="PRQ55494.1"/>
    </source>
</evidence>
<reference evidence="2 3" key="1">
    <citation type="journal article" date="2018" name="Nat. Genet.">
        <title>The Rosa genome provides new insights in the design of modern roses.</title>
        <authorList>
            <person name="Bendahmane M."/>
        </authorList>
    </citation>
    <scope>NUCLEOTIDE SEQUENCE [LARGE SCALE GENOMIC DNA]</scope>
    <source>
        <strain evidence="3">cv. Old Blush</strain>
    </source>
</reference>
<organism evidence="2 3">
    <name type="scientific">Rosa chinensis</name>
    <name type="common">China rose</name>
    <dbReference type="NCBI Taxonomy" id="74649"/>
    <lineage>
        <taxon>Eukaryota</taxon>
        <taxon>Viridiplantae</taxon>
        <taxon>Streptophyta</taxon>
        <taxon>Embryophyta</taxon>
        <taxon>Tracheophyta</taxon>
        <taxon>Spermatophyta</taxon>
        <taxon>Magnoliopsida</taxon>
        <taxon>eudicotyledons</taxon>
        <taxon>Gunneridae</taxon>
        <taxon>Pentapetalae</taxon>
        <taxon>rosids</taxon>
        <taxon>fabids</taxon>
        <taxon>Rosales</taxon>
        <taxon>Rosaceae</taxon>
        <taxon>Rosoideae</taxon>
        <taxon>Rosoideae incertae sedis</taxon>
        <taxon>Rosa</taxon>
    </lineage>
</organism>
<gene>
    <name evidence="2" type="ORF">RchiOBHm_Chr1g0325201</name>
</gene>
<dbReference type="Gramene" id="PRQ55494">
    <property type="protein sequence ID" value="PRQ55494"/>
    <property type="gene ID" value="RchiOBHm_Chr1g0325201"/>
</dbReference>
<keyword evidence="1" id="KW-1133">Transmembrane helix</keyword>
<evidence type="ECO:0000313" key="3">
    <source>
        <dbReference type="Proteomes" id="UP000238479"/>
    </source>
</evidence>
<protein>
    <submittedName>
        <fullName evidence="2">Uncharacterized protein</fullName>
    </submittedName>
</protein>
<name>A0A2P6SA00_ROSCH</name>
<comment type="caution">
    <text evidence="2">The sequence shown here is derived from an EMBL/GenBank/DDBJ whole genome shotgun (WGS) entry which is preliminary data.</text>
</comment>
<proteinExistence type="predicted"/>
<dbReference type="AlphaFoldDB" id="A0A2P6SA00"/>
<dbReference type="EMBL" id="PDCK01000039">
    <property type="protein sequence ID" value="PRQ55494.1"/>
    <property type="molecule type" value="Genomic_DNA"/>
</dbReference>
<keyword evidence="3" id="KW-1185">Reference proteome</keyword>
<keyword evidence="1" id="KW-0812">Transmembrane</keyword>
<accession>A0A2P6SA00</accession>
<feature type="transmembrane region" description="Helical" evidence="1">
    <location>
        <begin position="36"/>
        <end position="54"/>
    </location>
</feature>